<evidence type="ECO:0000256" key="3">
    <source>
        <dbReference type="PROSITE-ProRule" id="PRU00176"/>
    </source>
</evidence>
<proteinExistence type="predicted"/>
<reference evidence="6 7" key="1">
    <citation type="submission" date="2019-09" db="EMBL/GenBank/DDBJ databases">
        <title>Consistent, comparative and evidence-based genome assembly and annotation for Cryptosporidium parvum, C. hominis and C. tyzzeri.</title>
        <authorList>
            <person name="Baptista R.P."/>
            <person name="Li Y."/>
            <person name="Sateriale A."/>
            <person name="Ansell B."/>
            <person name="Jex A."/>
            <person name="Sanders M."/>
            <person name="Brooks K."/>
            <person name="Tracey A."/>
            <person name="Berriman M."/>
            <person name="Striepen B."/>
            <person name="Cotton J.A."/>
            <person name="Kissinger J.C."/>
        </authorList>
    </citation>
    <scope>NUCLEOTIDE SEQUENCE [LARGE SCALE GENOMIC DNA]</scope>
    <source>
        <strain evidence="6 7">IOWA-ATCC</strain>
    </source>
</reference>
<keyword evidence="2 3" id="KW-0694">RNA-binding</keyword>
<dbReference type="VEuPathDB" id="CryptoDB:CPATCC_0029840"/>
<dbReference type="SMART" id="SM00360">
    <property type="entry name" value="RRM"/>
    <property type="match status" value="1"/>
</dbReference>
<dbReference type="SUPFAM" id="SSF54928">
    <property type="entry name" value="RNA-binding domain, RBD"/>
    <property type="match status" value="1"/>
</dbReference>
<feature type="compositionally biased region" description="Low complexity" evidence="4">
    <location>
        <begin position="556"/>
        <end position="569"/>
    </location>
</feature>
<feature type="region of interest" description="Disordered" evidence="4">
    <location>
        <begin position="556"/>
        <end position="575"/>
    </location>
</feature>
<dbReference type="InterPro" id="IPR000504">
    <property type="entry name" value="RRM_dom"/>
</dbReference>
<accession>A0A7S7LJG0</accession>
<dbReference type="OMA" id="PRENNQH"/>
<evidence type="ECO:0000256" key="4">
    <source>
        <dbReference type="SAM" id="MobiDB-lite"/>
    </source>
</evidence>
<dbReference type="InterPro" id="IPR035979">
    <property type="entry name" value="RBD_domain_sf"/>
</dbReference>
<gene>
    <name evidence="6" type="ORF">CPATCC_000846</name>
</gene>
<dbReference type="EMBL" id="CP044421">
    <property type="protein sequence ID" value="QOY43133.1"/>
    <property type="molecule type" value="Genomic_DNA"/>
</dbReference>
<name>A0A7S7LJG0_CRYPV</name>
<evidence type="ECO:0000256" key="1">
    <source>
        <dbReference type="ARBA" id="ARBA00022737"/>
    </source>
</evidence>
<dbReference type="PANTHER" id="PTHR24012">
    <property type="entry name" value="RNA BINDING PROTEIN"/>
    <property type="match status" value="1"/>
</dbReference>
<dbReference type="PROSITE" id="PS50102">
    <property type="entry name" value="RRM"/>
    <property type="match status" value="1"/>
</dbReference>
<protein>
    <recommendedName>
        <fullName evidence="5">RRM domain-containing protein</fullName>
    </recommendedName>
</protein>
<evidence type="ECO:0000259" key="5">
    <source>
        <dbReference type="PROSITE" id="PS50102"/>
    </source>
</evidence>
<dbReference type="Gene3D" id="3.30.70.330">
    <property type="match status" value="1"/>
</dbReference>
<evidence type="ECO:0000313" key="7">
    <source>
        <dbReference type="Proteomes" id="UP000593906"/>
    </source>
</evidence>
<dbReference type="GO" id="GO:0003723">
    <property type="term" value="F:RNA binding"/>
    <property type="evidence" value="ECO:0007669"/>
    <property type="project" value="UniProtKB-UniRule"/>
</dbReference>
<dbReference type="CDD" id="cd00590">
    <property type="entry name" value="RRM_SF"/>
    <property type="match status" value="1"/>
</dbReference>
<keyword evidence="1" id="KW-0677">Repeat</keyword>
<evidence type="ECO:0000256" key="2">
    <source>
        <dbReference type="ARBA" id="ARBA00022884"/>
    </source>
</evidence>
<feature type="domain" description="RRM" evidence="5">
    <location>
        <begin position="327"/>
        <end position="406"/>
    </location>
</feature>
<dbReference type="Proteomes" id="UP000593906">
    <property type="component" value="Chromosome 2"/>
</dbReference>
<sequence length="639" mass="72091">MYKSHGNKGLSSYFSPSFEEELVSQYQTLSESTASDIGWPVQESCLKADEIGWEDPIKGGGLALNEFGSFMGNMNEEPINNSSKDLKSRYVNNFIFDDNPIAVVPCGLLYPIVFIGNIPPNVPYEYLKSVILSSFDTRSEEDNCHRMIALNYQPSYKEWRTAYATFKTWSCAQKVIQHLHLRRHFKNAPFHRLVACISPIPPPSVLSSSFDSAYDPQEAEQIITEFQETNRRLIMYQPQDTEIWLPSYNRIEKNKGFFGTWNCFRRDHKMHQPPARWMQYYRENGLCEYWDSFTGNMQPTLSVSQAKDDKHFLPTSITLLRDGPGGANLFIYGIPNDWTEVTLMQLCQRFGHIVGIRLPTANNNGKLNRCFGFISYDNKPSTWAAIRSIAGIKFFGKPLKIQLKAGEDALLPLTLRPIVEGSTRNRNFHQEQFEAKSKSAAQQSSSLQINHMPFMNGCNIPRNNGSCVNPPIIPSPASNTINSFPNTTQLHCSYVSGIKQARYRPEPGHVRMNQKYESSILLPPNDGSINSPYNGITDFPINPIAATNTITTTTTNTTTAVPNANSTSNKGSHIDHTNNSSLSFSDFFRIQSAPQPSIDSLENSHLIAESQNHLPEKSANLQMLLKNILIYDNSNSHRV</sequence>
<evidence type="ECO:0000313" key="6">
    <source>
        <dbReference type="EMBL" id="QOY43133.1"/>
    </source>
</evidence>
<dbReference type="InterPro" id="IPR012677">
    <property type="entry name" value="Nucleotide-bd_a/b_plait_sf"/>
</dbReference>
<dbReference type="AlphaFoldDB" id="A0A7S7LJG0"/>
<organism evidence="6 7">
    <name type="scientific">Cryptosporidium parvum</name>
    <dbReference type="NCBI Taxonomy" id="5807"/>
    <lineage>
        <taxon>Eukaryota</taxon>
        <taxon>Sar</taxon>
        <taxon>Alveolata</taxon>
        <taxon>Apicomplexa</taxon>
        <taxon>Conoidasida</taxon>
        <taxon>Coccidia</taxon>
        <taxon>Eucoccidiorida</taxon>
        <taxon>Eimeriorina</taxon>
        <taxon>Cryptosporidiidae</taxon>
        <taxon>Cryptosporidium</taxon>
    </lineage>
</organism>
<dbReference type="Pfam" id="PF00076">
    <property type="entry name" value="RRM_1"/>
    <property type="match status" value="1"/>
</dbReference>